<dbReference type="OrthoDB" id="7349915at2"/>
<comment type="caution">
    <text evidence="2">The sequence shown here is derived from an EMBL/GenBank/DDBJ whole genome shotgun (WGS) entry which is preliminary data.</text>
</comment>
<keyword evidence="3" id="KW-1185">Reference proteome</keyword>
<feature type="transmembrane region" description="Helical" evidence="1">
    <location>
        <begin position="158"/>
        <end position="178"/>
    </location>
</feature>
<organism evidence="2 3">
    <name type="scientific">Erythrobacter insulae</name>
    <dbReference type="NCBI Taxonomy" id="2584124"/>
    <lineage>
        <taxon>Bacteria</taxon>
        <taxon>Pseudomonadati</taxon>
        <taxon>Pseudomonadota</taxon>
        <taxon>Alphaproteobacteria</taxon>
        <taxon>Sphingomonadales</taxon>
        <taxon>Erythrobacteraceae</taxon>
        <taxon>Erythrobacter/Porphyrobacter group</taxon>
        <taxon>Erythrobacter</taxon>
    </lineage>
</organism>
<sequence>MPDSRAERGKTMQTQFNDPLLLAGKVLTFLMQGALALGGALVAIMIPVVIFFQDEINSEITAEQADIVTKLPIMPLIGLFALILVAVALAFLFFGKLRAIIGTVGERDPFVPENADRLSFMAWTMLSIQVLMIPLAGLALIVATWADAAGHEKVTVDAGLNLTGLLLVVVLFILARVFKHGAAMREDLEGTV</sequence>
<keyword evidence="1" id="KW-0812">Transmembrane</keyword>
<gene>
    <name evidence="2" type="ORF">FGU71_06665</name>
</gene>
<evidence type="ECO:0000313" key="2">
    <source>
        <dbReference type="EMBL" id="TRD11574.1"/>
    </source>
</evidence>
<dbReference type="AlphaFoldDB" id="A0A547PC10"/>
<evidence type="ECO:0000313" key="3">
    <source>
        <dbReference type="Proteomes" id="UP000316343"/>
    </source>
</evidence>
<protein>
    <submittedName>
        <fullName evidence="2">DUF2975 domain-containing protein</fullName>
    </submittedName>
</protein>
<feature type="transmembrane region" description="Helical" evidence="1">
    <location>
        <begin position="20"/>
        <end position="53"/>
    </location>
</feature>
<keyword evidence="1" id="KW-1133">Transmembrane helix</keyword>
<reference evidence="2 3" key="1">
    <citation type="submission" date="2019-06" db="EMBL/GenBank/DDBJ databases">
        <title>Erythrobacter insulae sp. nov., isolated from a tidal flat.</title>
        <authorList>
            <person name="Yoon J.-H."/>
        </authorList>
    </citation>
    <scope>NUCLEOTIDE SEQUENCE [LARGE SCALE GENOMIC DNA]</scope>
    <source>
        <strain evidence="2 3">JBTF-M21</strain>
    </source>
</reference>
<name>A0A547PC10_9SPHN</name>
<proteinExistence type="predicted"/>
<dbReference type="EMBL" id="VHJK01000001">
    <property type="protein sequence ID" value="TRD11574.1"/>
    <property type="molecule type" value="Genomic_DNA"/>
</dbReference>
<evidence type="ECO:0000256" key="1">
    <source>
        <dbReference type="SAM" id="Phobius"/>
    </source>
</evidence>
<feature type="transmembrane region" description="Helical" evidence="1">
    <location>
        <begin position="118"/>
        <end position="146"/>
    </location>
</feature>
<feature type="transmembrane region" description="Helical" evidence="1">
    <location>
        <begin position="73"/>
        <end position="97"/>
    </location>
</feature>
<dbReference type="Pfam" id="PF11188">
    <property type="entry name" value="DUF2975"/>
    <property type="match status" value="1"/>
</dbReference>
<dbReference type="InterPro" id="IPR021354">
    <property type="entry name" value="DUF2975"/>
</dbReference>
<dbReference type="Proteomes" id="UP000316343">
    <property type="component" value="Unassembled WGS sequence"/>
</dbReference>
<keyword evidence="1" id="KW-0472">Membrane</keyword>
<accession>A0A547PC10</accession>